<accession>W9RIL4</accession>
<evidence type="ECO:0000313" key="2">
    <source>
        <dbReference type="EMBL" id="EXB75630.1"/>
    </source>
</evidence>
<dbReference type="EMBL" id="KE344683">
    <property type="protein sequence ID" value="EXB75630.1"/>
    <property type="molecule type" value="Genomic_DNA"/>
</dbReference>
<feature type="region of interest" description="Disordered" evidence="1">
    <location>
        <begin position="35"/>
        <end position="61"/>
    </location>
</feature>
<dbReference type="AlphaFoldDB" id="W9RIL4"/>
<keyword evidence="3" id="KW-1185">Reference proteome</keyword>
<reference evidence="3" key="1">
    <citation type="submission" date="2013-01" db="EMBL/GenBank/DDBJ databases">
        <title>Draft Genome Sequence of a Mulberry Tree, Morus notabilis C.K. Schneid.</title>
        <authorList>
            <person name="He N."/>
            <person name="Zhao S."/>
        </authorList>
    </citation>
    <scope>NUCLEOTIDE SEQUENCE</scope>
</reference>
<gene>
    <name evidence="2" type="ORF">L484_026106</name>
</gene>
<organism evidence="2 3">
    <name type="scientific">Morus notabilis</name>
    <dbReference type="NCBI Taxonomy" id="981085"/>
    <lineage>
        <taxon>Eukaryota</taxon>
        <taxon>Viridiplantae</taxon>
        <taxon>Streptophyta</taxon>
        <taxon>Embryophyta</taxon>
        <taxon>Tracheophyta</taxon>
        <taxon>Spermatophyta</taxon>
        <taxon>Magnoliopsida</taxon>
        <taxon>eudicotyledons</taxon>
        <taxon>Gunneridae</taxon>
        <taxon>Pentapetalae</taxon>
        <taxon>rosids</taxon>
        <taxon>fabids</taxon>
        <taxon>Rosales</taxon>
        <taxon>Moraceae</taxon>
        <taxon>Moreae</taxon>
        <taxon>Morus</taxon>
    </lineage>
</organism>
<protein>
    <submittedName>
        <fullName evidence="2">Uncharacterized protein</fullName>
    </submittedName>
</protein>
<sequence length="105" mass="11331">MTFTCINLTKNVNAENFSQPGYKGFELISVSLSRAADSTGRPVRSTGSHENRSTGVQADRSIGVHTTGQPVVLHCSITDRPVDTGFDPVWPEITVLTPVFGENPN</sequence>
<dbReference type="Proteomes" id="UP000030645">
    <property type="component" value="Unassembled WGS sequence"/>
</dbReference>
<evidence type="ECO:0000313" key="3">
    <source>
        <dbReference type="Proteomes" id="UP000030645"/>
    </source>
</evidence>
<name>W9RIL4_9ROSA</name>
<evidence type="ECO:0000256" key="1">
    <source>
        <dbReference type="SAM" id="MobiDB-lite"/>
    </source>
</evidence>
<proteinExistence type="predicted"/>